<evidence type="ECO:0000313" key="2">
    <source>
        <dbReference type="Proteomes" id="UP001519460"/>
    </source>
</evidence>
<dbReference type="AlphaFoldDB" id="A0ABD0LUW3"/>
<proteinExistence type="predicted"/>
<protein>
    <submittedName>
        <fullName evidence="1">Uncharacterized protein</fullName>
    </submittedName>
</protein>
<accession>A0ABD0LUW3</accession>
<dbReference type="Proteomes" id="UP001519460">
    <property type="component" value="Unassembled WGS sequence"/>
</dbReference>
<gene>
    <name evidence="1" type="ORF">BaRGS_00006059</name>
</gene>
<dbReference type="EMBL" id="JACVVK020000024">
    <property type="protein sequence ID" value="KAK7502809.1"/>
    <property type="molecule type" value="Genomic_DNA"/>
</dbReference>
<sequence length="50" mass="5346">MLLTVFESALRVACLLLTAGPDCENRRSPQSHLVPDQADLPAVRGVSAVK</sequence>
<evidence type="ECO:0000313" key="1">
    <source>
        <dbReference type="EMBL" id="KAK7502809.1"/>
    </source>
</evidence>
<name>A0ABD0LUW3_9CAEN</name>
<comment type="caution">
    <text evidence="1">The sequence shown here is derived from an EMBL/GenBank/DDBJ whole genome shotgun (WGS) entry which is preliminary data.</text>
</comment>
<reference evidence="1 2" key="1">
    <citation type="journal article" date="2023" name="Sci. Data">
        <title>Genome assembly of the Korean intertidal mud-creeper Batillaria attramentaria.</title>
        <authorList>
            <person name="Patra A.K."/>
            <person name="Ho P.T."/>
            <person name="Jun S."/>
            <person name="Lee S.J."/>
            <person name="Kim Y."/>
            <person name="Won Y.J."/>
        </authorList>
    </citation>
    <scope>NUCLEOTIDE SEQUENCE [LARGE SCALE GENOMIC DNA]</scope>
    <source>
        <strain evidence="1">Wonlab-2016</strain>
    </source>
</reference>
<keyword evidence="2" id="KW-1185">Reference proteome</keyword>
<organism evidence="1 2">
    <name type="scientific">Batillaria attramentaria</name>
    <dbReference type="NCBI Taxonomy" id="370345"/>
    <lineage>
        <taxon>Eukaryota</taxon>
        <taxon>Metazoa</taxon>
        <taxon>Spiralia</taxon>
        <taxon>Lophotrochozoa</taxon>
        <taxon>Mollusca</taxon>
        <taxon>Gastropoda</taxon>
        <taxon>Caenogastropoda</taxon>
        <taxon>Sorbeoconcha</taxon>
        <taxon>Cerithioidea</taxon>
        <taxon>Batillariidae</taxon>
        <taxon>Batillaria</taxon>
    </lineage>
</organism>
<feature type="non-terminal residue" evidence="1">
    <location>
        <position position="50"/>
    </location>
</feature>